<evidence type="ECO:0000256" key="4">
    <source>
        <dbReference type="ARBA" id="ARBA00023139"/>
    </source>
</evidence>
<keyword evidence="4" id="KW-0564">Palmitate</keyword>
<dbReference type="SUPFAM" id="SSF53850">
    <property type="entry name" value="Periplasmic binding protein-like II"/>
    <property type="match status" value="1"/>
</dbReference>
<evidence type="ECO:0000256" key="8">
    <source>
        <dbReference type="SAM" id="SignalP"/>
    </source>
</evidence>
<comment type="subcellular location">
    <subcellularLocation>
        <location evidence="1">Membrane</location>
        <topology evidence="1">Lipid-anchor</topology>
    </subcellularLocation>
</comment>
<sequence>MKMKKLLSILLCAALVLGLAACGTAAEEPSAAPASDAPASDAPASEAPAELEKLVVGASSTPHAEILEAVKGELEALGYELEVKIFDDYIMPNLALADSELDANYFQHEPYLLNFNAENGTELVSAAAIHYEPMSIYGGNKASLDELAEGDIIAVPNDGTNEARALLLLEAEGLITLKEGIDASTETATVLDIAENPQNLEIIEMEAKNIPHSLPDVAFAVINGNYALQAGLTGEDALASESADSDVAQTYANILAVRAGEEDSAKTQALVTALTSETCRQFIEETYDGAVVPIF</sequence>
<dbReference type="GO" id="GO:0016020">
    <property type="term" value="C:membrane"/>
    <property type="evidence" value="ECO:0007669"/>
    <property type="project" value="UniProtKB-SubCell"/>
</dbReference>
<keyword evidence="3" id="KW-0472">Membrane</keyword>
<name>A0A9D1IZ17_9FIRM</name>
<dbReference type="PIRSF" id="PIRSF002854">
    <property type="entry name" value="MetQ"/>
    <property type="match status" value="1"/>
</dbReference>
<dbReference type="EMBL" id="DVHH01000088">
    <property type="protein sequence ID" value="HIR54655.1"/>
    <property type="molecule type" value="Genomic_DNA"/>
</dbReference>
<evidence type="ECO:0000256" key="1">
    <source>
        <dbReference type="ARBA" id="ARBA00004635"/>
    </source>
</evidence>
<dbReference type="PANTHER" id="PTHR30429:SF0">
    <property type="entry name" value="METHIONINE-BINDING LIPOPROTEIN METQ"/>
    <property type="match status" value="1"/>
</dbReference>
<gene>
    <name evidence="9" type="ORF">IAD36_03505</name>
</gene>
<dbReference type="PROSITE" id="PS51257">
    <property type="entry name" value="PROKAR_LIPOPROTEIN"/>
    <property type="match status" value="1"/>
</dbReference>
<proteinExistence type="inferred from homology"/>
<dbReference type="AlphaFoldDB" id="A0A9D1IZ17"/>
<keyword evidence="2 8" id="KW-0732">Signal</keyword>
<reference evidence="9" key="2">
    <citation type="journal article" date="2021" name="PeerJ">
        <title>Extensive microbial diversity within the chicken gut microbiome revealed by metagenomics and culture.</title>
        <authorList>
            <person name="Gilroy R."/>
            <person name="Ravi A."/>
            <person name="Getino M."/>
            <person name="Pursley I."/>
            <person name="Horton D.L."/>
            <person name="Alikhan N.F."/>
            <person name="Baker D."/>
            <person name="Gharbi K."/>
            <person name="Hall N."/>
            <person name="Watson M."/>
            <person name="Adriaenssens E.M."/>
            <person name="Foster-Nyarko E."/>
            <person name="Jarju S."/>
            <person name="Secka A."/>
            <person name="Antonio M."/>
            <person name="Oren A."/>
            <person name="Chaudhuri R.R."/>
            <person name="La Ragione R."/>
            <person name="Hildebrand F."/>
            <person name="Pallen M.J."/>
        </authorList>
    </citation>
    <scope>NUCLEOTIDE SEQUENCE</scope>
    <source>
        <strain evidence="9">ChiGjej3B3-7149</strain>
    </source>
</reference>
<feature type="signal peptide" evidence="8">
    <location>
        <begin position="1"/>
        <end position="25"/>
    </location>
</feature>
<evidence type="ECO:0000313" key="10">
    <source>
        <dbReference type="Proteomes" id="UP000824238"/>
    </source>
</evidence>
<reference evidence="9" key="1">
    <citation type="submission" date="2020-10" db="EMBL/GenBank/DDBJ databases">
        <authorList>
            <person name="Gilroy R."/>
        </authorList>
    </citation>
    <scope>NUCLEOTIDE SEQUENCE</scope>
    <source>
        <strain evidence="9">ChiGjej3B3-7149</strain>
    </source>
</reference>
<evidence type="ECO:0000256" key="3">
    <source>
        <dbReference type="ARBA" id="ARBA00023136"/>
    </source>
</evidence>
<organism evidence="9 10">
    <name type="scientific">Candidatus Scatomorpha intestinigallinarum</name>
    <dbReference type="NCBI Taxonomy" id="2840923"/>
    <lineage>
        <taxon>Bacteria</taxon>
        <taxon>Bacillati</taxon>
        <taxon>Bacillota</taxon>
        <taxon>Clostridia</taxon>
        <taxon>Eubacteriales</taxon>
        <taxon>Candidatus Scatomorpha</taxon>
    </lineage>
</organism>
<accession>A0A9D1IZ17</accession>
<evidence type="ECO:0000256" key="2">
    <source>
        <dbReference type="ARBA" id="ARBA00022729"/>
    </source>
</evidence>
<feature type="lipid moiety-binding region" description="S-diacylglycerol cysteine" evidence="7">
    <location>
        <position position="22"/>
    </location>
</feature>
<evidence type="ECO:0000313" key="9">
    <source>
        <dbReference type="EMBL" id="HIR54655.1"/>
    </source>
</evidence>
<dbReference type="Pfam" id="PF03180">
    <property type="entry name" value="Lipoprotein_9"/>
    <property type="match status" value="1"/>
</dbReference>
<dbReference type="Gene3D" id="3.40.190.10">
    <property type="entry name" value="Periplasmic binding protein-like II"/>
    <property type="match status" value="2"/>
</dbReference>
<comment type="similarity">
    <text evidence="6">Belongs to the nlpA lipoprotein family.</text>
</comment>
<evidence type="ECO:0000256" key="7">
    <source>
        <dbReference type="PIRSR" id="PIRSR002854-1"/>
    </source>
</evidence>
<protein>
    <recommendedName>
        <fullName evidence="6">Lipoprotein</fullName>
    </recommendedName>
</protein>
<evidence type="ECO:0000256" key="5">
    <source>
        <dbReference type="ARBA" id="ARBA00023288"/>
    </source>
</evidence>
<evidence type="ECO:0000256" key="6">
    <source>
        <dbReference type="PIRNR" id="PIRNR002854"/>
    </source>
</evidence>
<dbReference type="InterPro" id="IPR004872">
    <property type="entry name" value="Lipoprotein_NlpA"/>
</dbReference>
<keyword evidence="5 6" id="KW-0449">Lipoprotein</keyword>
<comment type="caution">
    <text evidence="9">The sequence shown here is derived from an EMBL/GenBank/DDBJ whole genome shotgun (WGS) entry which is preliminary data.</text>
</comment>
<dbReference type="Proteomes" id="UP000824238">
    <property type="component" value="Unassembled WGS sequence"/>
</dbReference>
<dbReference type="PANTHER" id="PTHR30429">
    <property type="entry name" value="D-METHIONINE-BINDING LIPOPROTEIN METQ"/>
    <property type="match status" value="1"/>
</dbReference>
<feature type="chain" id="PRO_5038658350" description="Lipoprotein" evidence="8">
    <location>
        <begin position="26"/>
        <end position="295"/>
    </location>
</feature>